<evidence type="ECO:0000256" key="1">
    <source>
        <dbReference type="SAM" id="MobiDB-lite"/>
    </source>
</evidence>
<name>A0A6N7Z435_9PSEU</name>
<sequence length="312" mass="33683">MAENNPQQARQSLIQNVLTFQQILAENIRPYLSTDYWDIDTNRRESKLLAAANSHKTTAFRYLIAAGCLAIALVAAIVIAFYVSPPSITPSSTSSNLASFIRDALARVLALLVVTAAVTFCTKNYRINKHLEVVNRTRYNALETASLYVVGVTDDARNIVVSELVRSVFSPGDTGYMNSDKEQTIIENPGSLVGILSASATRDSATTRRSHRPPCQGDRSCAPLVILEPACPARASFVLLPCGGCGVARLVSNRHADRRQPHARVWRFDTMRARSAAPQGPPSTSGESLNTGAAPQHRAGAVSQGRPTVPVT</sequence>
<feature type="region of interest" description="Disordered" evidence="1">
    <location>
        <begin position="268"/>
        <end position="312"/>
    </location>
</feature>
<accession>A0A6N7Z435</accession>
<evidence type="ECO:0000313" key="3">
    <source>
        <dbReference type="EMBL" id="MTD53866.1"/>
    </source>
</evidence>
<feature type="compositionally biased region" description="Polar residues" evidence="1">
    <location>
        <begin position="282"/>
        <end position="293"/>
    </location>
</feature>
<keyword evidence="2" id="KW-0472">Membrane</keyword>
<keyword evidence="4" id="KW-1185">Reference proteome</keyword>
<reference evidence="3 4" key="1">
    <citation type="submission" date="2019-11" db="EMBL/GenBank/DDBJ databases">
        <title>Draft genome of Amycolatopsis RM579.</title>
        <authorList>
            <person name="Duangmal K."/>
            <person name="Mingma R."/>
        </authorList>
    </citation>
    <scope>NUCLEOTIDE SEQUENCE [LARGE SCALE GENOMIC DNA]</scope>
    <source>
        <strain evidence="3 4">RM579</strain>
    </source>
</reference>
<evidence type="ECO:0000313" key="4">
    <source>
        <dbReference type="Proteomes" id="UP000440096"/>
    </source>
</evidence>
<dbReference type="RefSeq" id="WP_154756106.1">
    <property type="nucleotide sequence ID" value="NZ_WMBA01000008.1"/>
</dbReference>
<evidence type="ECO:0000256" key="2">
    <source>
        <dbReference type="SAM" id="Phobius"/>
    </source>
</evidence>
<keyword evidence="2" id="KW-1133">Transmembrane helix</keyword>
<comment type="caution">
    <text evidence="3">The sequence shown here is derived from an EMBL/GenBank/DDBJ whole genome shotgun (WGS) entry which is preliminary data.</text>
</comment>
<gene>
    <name evidence="3" type="ORF">GKO32_07720</name>
</gene>
<proteinExistence type="predicted"/>
<dbReference type="Proteomes" id="UP000440096">
    <property type="component" value="Unassembled WGS sequence"/>
</dbReference>
<dbReference type="EMBL" id="WMBA01000008">
    <property type="protein sequence ID" value="MTD53866.1"/>
    <property type="molecule type" value="Genomic_DNA"/>
</dbReference>
<organism evidence="3 4">
    <name type="scientific">Amycolatopsis pithecellobii</name>
    <dbReference type="NCBI Taxonomy" id="664692"/>
    <lineage>
        <taxon>Bacteria</taxon>
        <taxon>Bacillati</taxon>
        <taxon>Actinomycetota</taxon>
        <taxon>Actinomycetes</taxon>
        <taxon>Pseudonocardiales</taxon>
        <taxon>Pseudonocardiaceae</taxon>
        <taxon>Amycolatopsis</taxon>
    </lineage>
</organism>
<dbReference type="OrthoDB" id="5510751at2"/>
<keyword evidence="2" id="KW-0812">Transmembrane</keyword>
<feature type="transmembrane region" description="Helical" evidence="2">
    <location>
        <begin position="62"/>
        <end position="84"/>
    </location>
</feature>
<protein>
    <submittedName>
        <fullName evidence="3">Uncharacterized protein</fullName>
    </submittedName>
</protein>
<feature type="transmembrane region" description="Helical" evidence="2">
    <location>
        <begin position="104"/>
        <end position="122"/>
    </location>
</feature>
<dbReference type="AlphaFoldDB" id="A0A6N7Z435"/>